<feature type="coiled-coil region" evidence="1">
    <location>
        <begin position="553"/>
        <end position="623"/>
    </location>
</feature>
<feature type="region of interest" description="Disordered" evidence="2">
    <location>
        <begin position="464"/>
        <end position="488"/>
    </location>
</feature>
<protein>
    <submittedName>
        <fullName evidence="4">Uncharacterized protein</fullName>
    </submittedName>
</protein>
<dbReference type="GO" id="GO:0005737">
    <property type="term" value="C:cytoplasm"/>
    <property type="evidence" value="ECO:0007669"/>
    <property type="project" value="TreeGrafter"/>
</dbReference>
<feature type="region of interest" description="Disordered" evidence="2">
    <location>
        <begin position="394"/>
        <end position="413"/>
    </location>
</feature>
<dbReference type="PANTHER" id="PTHR45615">
    <property type="entry name" value="MYOSIN HEAVY CHAIN, NON-MUSCLE"/>
    <property type="match status" value="1"/>
</dbReference>
<evidence type="ECO:0000256" key="2">
    <source>
        <dbReference type="SAM" id="MobiDB-lite"/>
    </source>
</evidence>
<feature type="region of interest" description="Disordered" evidence="2">
    <location>
        <begin position="291"/>
        <end position="310"/>
    </location>
</feature>
<dbReference type="GO" id="GO:0000146">
    <property type="term" value="F:microfilament motor activity"/>
    <property type="evidence" value="ECO:0007669"/>
    <property type="project" value="TreeGrafter"/>
</dbReference>
<evidence type="ECO:0000313" key="3">
    <source>
        <dbReference type="Proteomes" id="UP000504637"/>
    </source>
</evidence>
<feature type="compositionally biased region" description="Acidic residues" evidence="2">
    <location>
        <begin position="244"/>
        <end position="256"/>
    </location>
</feature>
<feature type="region of interest" description="Disordered" evidence="2">
    <location>
        <begin position="31"/>
        <end position="260"/>
    </location>
</feature>
<evidence type="ECO:0000256" key="1">
    <source>
        <dbReference type="SAM" id="Coils"/>
    </source>
</evidence>
<accession>A0A6J3M5B1</accession>
<sequence length="666" mass="76035">MPSTMLPSSPPVRAWKPEVSVADSQYSVNLDGLDTDARSDDSTGIPHPEVERIFSEDIDGPSDFTQNMGDWLRGGTLRKSTLHGLKKQMDSMAKARHNQLADHEHHSQDAENVDGNVKELSEHNEDGGDDDGDNHSHHTPSDTPPRISVSQRTPVDSSEWEPHGITSTPFPRPRPNLLQPTVEDYFSEISPNRSISRPEPLDPPLGSSFIKTPQSIRIDPQRNTTHSRDSSPSPSIQPDPSVQVEDDEEDEEDLDYHEENSIMNPLHNKYQQLEQFNDLLQSALNDERQLRSEDGLAHKSQMQEADRREENLRESIRVLTLENEEQRQEYEGVKSQLQQRTNELDNMKSDKASDGQNGIARLQQVQKEMDLAASKHTEELQALRRDLEAARRKLHDASEDAETYREELDDARESHEDELNRLRLELQNAREEETATAELEQQLVVTKAEVAAATVAADEAQDELHQLQQQLSSAKQEHSEQLSQSTQERTRAVELATTFQQQIQDLRRQLREERESHDRDMKALRNHQSENITVSRQEADLLHQAQEAKITELNEAVLDRDEARDALQQAQLDLEQSRAELTTLQQTLADIQAVNATLDVRVAEASQRRENAWRDKYNELERERQVMAKALLHQWGREETGIQEPQLYAYKFPPKSPKVPGDSKAR</sequence>
<name>A0A6J3M5B1_9PEZI</name>
<dbReference type="AlphaFoldDB" id="A0A6J3M5B1"/>
<dbReference type="GO" id="GO:0016460">
    <property type="term" value="C:myosin II complex"/>
    <property type="evidence" value="ECO:0007669"/>
    <property type="project" value="TreeGrafter"/>
</dbReference>
<proteinExistence type="predicted"/>
<feature type="compositionally biased region" description="Low complexity" evidence="2">
    <location>
        <begin position="230"/>
        <end position="241"/>
    </location>
</feature>
<dbReference type="GO" id="GO:0032982">
    <property type="term" value="C:myosin filament"/>
    <property type="evidence" value="ECO:0007669"/>
    <property type="project" value="TreeGrafter"/>
</dbReference>
<reference evidence="4" key="2">
    <citation type="submission" date="2020-04" db="EMBL/GenBank/DDBJ databases">
        <authorList>
            <consortium name="NCBI Genome Project"/>
        </authorList>
    </citation>
    <scope>NUCLEOTIDE SEQUENCE</scope>
    <source>
        <strain evidence="4">CBS 342.82</strain>
    </source>
</reference>
<dbReference type="Proteomes" id="UP000504637">
    <property type="component" value="Unplaced"/>
</dbReference>
<reference evidence="4" key="3">
    <citation type="submission" date="2025-08" db="UniProtKB">
        <authorList>
            <consortium name="RefSeq"/>
        </authorList>
    </citation>
    <scope>IDENTIFICATION</scope>
    <source>
        <strain evidence="4">CBS 342.82</strain>
    </source>
</reference>
<keyword evidence="3" id="KW-1185">Reference proteome</keyword>
<evidence type="ECO:0000313" key="4">
    <source>
        <dbReference type="RefSeq" id="XP_033460099.1"/>
    </source>
</evidence>
<dbReference type="RefSeq" id="XP_033460099.1">
    <property type="nucleotide sequence ID" value="XM_033604882.1"/>
</dbReference>
<dbReference type="GO" id="GO:0051015">
    <property type="term" value="F:actin filament binding"/>
    <property type="evidence" value="ECO:0007669"/>
    <property type="project" value="TreeGrafter"/>
</dbReference>
<reference evidence="4" key="1">
    <citation type="submission" date="2020-01" db="EMBL/GenBank/DDBJ databases">
        <authorList>
            <consortium name="DOE Joint Genome Institute"/>
            <person name="Haridas S."/>
            <person name="Albert R."/>
            <person name="Binder M."/>
            <person name="Bloem J."/>
            <person name="Labutti K."/>
            <person name="Salamov A."/>
            <person name="Andreopoulos B."/>
            <person name="Baker S.E."/>
            <person name="Barry K."/>
            <person name="Bills G."/>
            <person name="Bluhm B.H."/>
            <person name="Cannon C."/>
            <person name="Castanera R."/>
            <person name="Culley D.E."/>
            <person name="Daum C."/>
            <person name="Ezra D."/>
            <person name="Gonzalez J.B."/>
            <person name="Henrissat B."/>
            <person name="Kuo A."/>
            <person name="Liang C."/>
            <person name="Lipzen A."/>
            <person name="Lutzoni F."/>
            <person name="Magnuson J."/>
            <person name="Mondo S."/>
            <person name="Nolan M."/>
            <person name="Ohm R."/>
            <person name="Pangilinan J."/>
            <person name="Park H.-J."/>
            <person name="Ramirez L."/>
            <person name="Alfaro M."/>
            <person name="Sun H."/>
            <person name="Tritt A."/>
            <person name="Yoshinaga Y."/>
            <person name="Zwiers L.-H."/>
            <person name="Turgeon B.G."/>
            <person name="Goodwin S.B."/>
            <person name="Spatafora J.W."/>
            <person name="Crous P.W."/>
            <person name="Grigoriev I.V."/>
        </authorList>
    </citation>
    <scope>NUCLEOTIDE SEQUENCE</scope>
    <source>
        <strain evidence="4">CBS 342.82</strain>
    </source>
</reference>
<keyword evidence="1" id="KW-0175">Coiled coil</keyword>
<organism evidence="4">
    <name type="scientific">Dissoconium aciculare CBS 342.82</name>
    <dbReference type="NCBI Taxonomy" id="1314786"/>
    <lineage>
        <taxon>Eukaryota</taxon>
        <taxon>Fungi</taxon>
        <taxon>Dikarya</taxon>
        <taxon>Ascomycota</taxon>
        <taxon>Pezizomycotina</taxon>
        <taxon>Dothideomycetes</taxon>
        <taxon>Dothideomycetidae</taxon>
        <taxon>Mycosphaerellales</taxon>
        <taxon>Dissoconiaceae</taxon>
        <taxon>Dissoconium</taxon>
    </lineage>
</organism>
<dbReference type="GeneID" id="54362682"/>
<dbReference type="OrthoDB" id="3911405at2759"/>
<gene>
    <name evidence="4" type="ORF">K489DRAFT_380453</name>
</gene>
<dbReference type="PANTHER" id="PTHR45615:SF40">
    <property type="entry name" value="MYOSIN HEAVY CHAIN, NON-MUSCLE"/>
    <property type="match status" value="1"/>
</dbReference>
<feature type="compositionally biased region" description="Basic and acidic residues" evidence="2">
    <location>
        <begin position="99"/>
        <end position="109"/>
    </location>
</feature>
<feature type="compositionally biased region" description="Basic and acidic residues" evidence="2">
    <location>
        <begin position="116"/>
        <end position="126"/>
    </location>
</feature>
<feature type="region of interest" description="Disordered" evidence="2">
    <location>
        <begin position="643"/>
        <end position="666"/>
    </location>
</feature>